<feature type="domain" description="N-acetyltransferase" evidence="1">
    <location>
        <begin position="2"/>
        <end position="145"/>
    </location>
</feature>
<protein>
    <submittedName>
        <fullName evidence="2">GNAT family N-acetyltransferase</fullName>
    </submittedName>
</protein>
<name>A0ABS3CJJ2_9BACT</name>
<dbReference type="CDD" id="cd04301">
    <property type="entry name" value="NAT_SF"/>
    <property type="match status" value="1"/>
</dbReference>
<reference evidence="2 3" key="1">
    <citation type="submission" date="2021-03" db="EMBL/GenBank/DDBJ databases">
        <title>novel species isolated from a fishpond in China.</title>
        <authorList>
            <person name="Lu H."/>
            <person name="Cai Z."/>
        </authorList>
    </citation>
    <scope>NUCLEOTIDE SEQUENCE [LARGE SCALE GENOMIC DNA]</scope>
    <source>
        <strain evidence="2 3">YJ13C</strain>
    </source>
</reference>
<evidence type="ECO:0000259" key="1">
    <source>
        <dbReference type="PROSITE" id="PS51186"/>
    </source>
</evidence>
<accession>A0ABS3CJJ2</accession>
<keyword evidence="3" id="KW-1185">Reference proteome</keyword>
<dbReference type="RefSeq" id="WP_206587923.1">
    <property type="nucleotide sequence ID" value="NZ_JAFKCU010000004.1"/>
</dbReference>
<evidence type="ECO:0000313" key="2">
    <source>
        <dbReference type="EMBL" id="MBN7817257.1"/>
    </source>
</evidence>
<dbReference type="InterPro" id="IPR016181">
    <property type="entry name" value="Acyl_CoA_acyltransferase"/>
</dbReference>
<evidence type="ECO:0000313" key="3">
    <source>
        <dbReference type="Proteomes" id="UP000664480"/>
    </source>
</evidence>
<dbReference type="SUPFAM" id="SSF55729">
    <property type="entry name" value="Acyl-CoA N-acyltransferases (Nat)"/>
    <property type="match status" value="1"/>
</dbReference>
<sequence length="145" mass="16881">MITVRTASFSELDEVHRMIPEFPDRVAHGFYEQNLKHRLFLALVAEVNHEVAGFKVAYQSESPEVLYSWMGGVLPEFRKTGVANALAEYQENWAKENGFKRVFFKTRNRFPAMIKFGLSRNFKIIEVLQKGGVQDYRIVMMKDLM</sequence>
<dbReference type="Gene3D" id="3.40.630.30">
    <property type="match status" value="1"/>
</dbReference>
<proteinExistence type="predicted"/>
<dbReference type="PROSITE" id="PS51186">
    <property type="entry name" value="GNAT"/>
    <property type="match status" value="1"/>
</dbReference>
<dbReference type="EMBL" id="JAFKCU010000004">
    <property type="protein sequence ID" value="MBN7817257.1"/>
    <property type="molecule type" value="Genomic_DNA"/>
</dbReference>
<dbReference type="Pfam" id="PF00583">
    <property type="entry name" value="Acetyltransf_1"/>
    <property type="match status" value="1"/>
</dbReference>
<dbReference type="InterPro" id="IPR000182">
    <property type="entry name" value="GNAT_dom"/>
</dbReference>
<gene>
    <name evidence="2" type="ORF">J0A69_17590</name>
</gene>
<organism evidence="2 3">
    <name type="scientific">Algoriphagus pacificus</name>
    <dbReference type="NCBI Taxonomy" id="2811234"/>
    <lineage>
        <taxon>Bacteria</taxon>
        <taxon>Pseudomonadati</taxon>
        <taxon>Bacteroidota</taxon>
        <taxon>Cytophagia</taxon>
        <taxon>Cytophagales</taxon>
        <taxon>Cyclobacteriaceae</taxon>
        <taxon>Algoriphagus</taxon>
    </lineage>
</organism>
<dbReference type="Proteomes" id="UP000664480">
    <property type="component" value="Unassembled WGS sequence"/>
</dbReference>
<comment type="caution">
    <text evidence="2">The sequence shown here is derived from an EMBL/GenBank/DDBJ whole genome shotgun (WGS) entry which is preliminary data.</text>
</comment>